<feature type="domain" description="Putative regulatory protein FmdB zinc ribbon" evidence="2">
    <location>
        <begin position="23"/>
        <end position="64"/>
    </location>
</feature>
<dbReference type="PANTHER" id="PTHR34404:SF2">
    <property type="entry name" value="CONSERVED SERINE RICH PROTEIN"/>
    <property type="match status" value="1"/>
</dbReference>
<dbReference type="InterPro" id="IPR013429">
    <property type="entry name" value="Regulatory_FmdB_Zinc_ribbon"/>
</dbReference>
<feature type="compositionally biased region" description="Basic and acidic residues" evidence="1">
    <location>
        <begin position="95"/>
        <end position="108"/>
    </location>
</feature>
<organism evidence="3">
    <name type="scientific">marine metagenome</name>
    <dbReference type="NCBI Taxonomy" id="408172"/>
    <lineage>
        <taxon>unclassified sequences</taxon>
        <taxon>metagenomes</taxon>
        <taxon>ecological metagenomes</taxon>
    </lineage>
</organism>
<dbReference type="SMART" id="SM00834">
    <property type="entry name" value="CxxC_CXXC_SSSS"/>
    <property type="match status" value="1"/>
</dbReference>
<dbReference type="PANTHER" id="PTHR34404">
    <property type="entry name" value="REGULATORY PROTEIN, FMDB FAMILY"/>
    <property type="match status" value="1"/>
</dbReference>
<dbReference type="EMBL" id="UINC01024433">
    <property type="protein sequence ID" value="SVA98043.1"/>
    <property type="molecule type" value="Genomic_DNA"/>
</dbReference>
<protein>
    <recommendedName>
        <fullName evidence="2">Putative regulatory protein FmdB zinc ribbon domain-containing protein</fullName>
    </recommendedName>
</protein>
<evidence type="ECO:0000313" key="3">
    <source>
        <dbReference type="EMBL" id="SVA98043.1"/>
    </source>
</evidence>
<dbReference type="NCBIfam" id="TIGR02605">
    <property type="entry name" value="CxxC_CxxC_SSSS"/>
    <property type="match status" value="1"/>
</dbReference>
<dbReference type="AlphaFoldDB" id="A0A382AAQ4"/>
<sequence length="131" mass="14524">MSLFNSCIFYSSVLKEFKWVPIMPTYIYRCQTCEKEFEIVQYFKDDPLEECPSECSGALKKVFSGVGISFKGSGFYKNDHGANSKKKPTSSTSKETSKETEKKSDSAAEKTTTGSSKKDSKPSKESSSSST</sequence>
<gene>
    <name evidence="3" type="ORF">METZ01_LOCUS150897</name>
</gene>
<reference evidence="3" key="1">
    <citation type="submission" date="2018-05" db="EMBL/GenBank/DDBJ databases">
        <authorList>
            <person name="Lanie J.A."/>
            <person name="Ng W.-L."/>
            <person name="Kazmierczak K.M."/>
            <person name="Andrzejewski T.M."/>
            <person name="Davidsen T.M."/>
            <person name="Wayne K.J."/>
            <person name="Tettelin H."/>
            <person name="Glass J.I."/>
            <person name="Rusch D."/>
            <person name="Podicherti R."/>
            <person name="Tsui H.-C.T."/>
            <person name="Winkler M.E."/>
        </authorList>
    </citation>
    <scope>NUCLEOTIDE SEQUENCE</scope>
</reference>
<evidence type="ECO:0000259" key="2">
    <source>
        <dbReference type="SMART" id="SM00834"/>
    </source>
</evidence>
<feature type="region of interest" description="Disordered" evidence="1">
    <location>
        <begin position="73"/>
        <end position="131"/>
    </location>
</feature>
<name>A0A382AAQ4_9ZZZZ</name>
<evidence type="ECO:0000256" key="1">
    <source>
        <dbReference type="SAM" id="MobiDB-lite"/>
    </source>
</evidence>
<dbReference type="Pfam" id="PF09723">
    <property type="entry name" value="Zn_ribbon_8"/>
    <property type="match status" value="1"/>
</dbReference>
<proteinExistence type="predicted"/>
<accession>A0A382AAQ4</accession>